<organism evidence="2 3">
    <name type="scientific">Lupinus albus</name>
    <name type="common">White lupine</name>
    <name type="synonym">Lupinus termis</name>
    <dbReference type="NCBI Taxonomy" id="3870"/>
    <lineage>
        <taxon>Eukaryota</taxon>
        <taxon>Viridiplantae</taxon>
        <taxon>Streptophyta</taxon>
        <taxon>Embryophyta</taxon>
        <taxon>Tracheophyta</taxon>
        <taxon>Spermatophyta</taxon>
        <taxon>Magnoliopsida</taxon>
        <taxon>eudicotyledons</taxon>
        <taxon>Gunneridae</taxon>
        <taxon>Pentapetalae</taxon>
        <taxon>rosids</taxon>
        <taxon>fabids</taxon>
        <taxon>Fabales</taxon>
        <taxon>Fabaceae</taxon>
        <taxon>Papilionoideae</taxon>
        <taxon>50 kb inversion clade</taxon>
        <taxon>genistoids sensu lato</taxon>
        <taxon>core genistoids</taxon>
        <taxon>Genisteae</taxon>
        <taxon>Lupinus</taxon>
    </lineage>
</organism>
<dbReference type="Proteomes" id="UP000447434">
    <property type="component" value="Chromosome 21"/>
</dbReference>
<gene>
    <name evidence="2" type="ORF">Lalb_Chr21g0313031</name>
</gene>
<keyword evidence="1" id="KW-1133">Transmembrane helix</keyword>
<feature type="transmembrane region" description="Helical" evidence="1">
    <location>
        <begin position="59"/>
        <end position="82"/>
    </location>
</feature>
<keyword evidence="3" id="KW-1185">Reference proteome</keyword>
<accession>A0A6A4NG67</accession>
<evidence type="ECO:0000313" key="2">
    <source>
        <dbReference type="EMBL" id="KAE9589825.1"/>
    </source>
</evidence>
<keyword evidence="1" id="KW-0812">Transmembrane</keyword>
<name>A0A6A4NG67_LUPAL</name>
<comment type="caution">
    <text evidence="2">The sequence shown here is derived from an EMBL/GenBank/DDBJ whole genome shotgun (WGS) entry which is preliminary data.</text>
</comment>
<keyword evidence="1" id="KW-0472">Membrane</keyword>
<reference evidence="3" key="1">
    <citation type="journal article" date="2020" name="Nat. Commun.">
        <title>Genome sequence of the cluster root forming white lupin.</title>
        <authorList>
            <person name="Hufnagel B."/>
            <person name="Marques A."/>
            <person name="Soriano A."/>
            <person name="Marques L."/>
            <person name="Divol F."/>
            <person name="Doumas P."/>
            <person name="Sallet E."/>
            <person name="Mancinotti D."/>
            <person name="Carrere S."/>
            <person name="Marande W."/>
            <person name="Arribat S."/>
            <person name="Keller J."/>
            <person name="Huneau C."/>
            <person name="Blein T."/>
            <person name="Aime D."/>
            <person name="Laguerre M."/>
            <person name="Taylor J."/>
            <person name="Schubert V."/>
            <person name="Nelson M."/>
            <person name="Geu-Flores F."/>
            <person name="Crespi M."/>
            <person name="Gallardo-Guerrero K."/>
            <person name="Delaux P.-M."/>
            <person name="Salse J."/>
            <person name="Berges H."/>
            <person name="Guyot R."/>
            <person name="Gouzy J."/>
            <person name="Peret B."/>
        </authorList>
    </citation>
    <scope>NUCLEOTIDE SEQUENCE [LARGE SCALE GENOMIC DNA]</scope>
    <source>
        <strain evidence="3">cv. Amiga</strain>
    </source>
</reference>
<dbReference type="AlphaFoldDB" id="A0A6A4NG67"/>
<dbReference type="EMBL" id="WOCE01000021">
    <property type="protein sequence ID" value="KAE9589825.1"/>
    <property type="molecule type" value="Genomic_DNA"/>
</dbReference>
<evidence type="ECO:0000256" key="1">
    <source>
        <dbReference type="SAM" id="Phobius"/>
    </source>
</evidence>
<sequence>MEQNHNNPSTNPQNITVIEWDNFNNHISRLSSLSSALNDSKNKKQLLHHKLQSLINVHFYFYFWFSFEFSNCIYLTVFMTFIS</sequence>
<evidence type="ECO:0000313" key="3">
    <source>
        <dbReference type="Proteomes" id="UP000447434"/>
    </source>
</evidence>
<proteinExistence type="predicted"/>
<protein>
    <submittedName>
        <fullName evidence="2">Uncharacterized protein</fullName>
    </submittedName>
</protein>